<dbReference type="GeneID" id="14401558"/>
<dbReference type="InterPro" id="IPR022409">
    <property type="entry name" value="PKD/Chitinase_dom"/>
</dbReference>
<keyword evidence="5" id="KW-0119">Carbohydrate metabolism</keyword>
<sequence precursor="true">MTLKLIESVLLAVLVAILLSASSSASTLSSNVGIAAGGDLTYLDQQNLDKYFQNLTQLGVTWVRWDIEWRAVEKERGIYNWETSDKVAKTAQKYGIKSLIIIHLPPEWAIQEGLYNENRQSPPKEFEDFAYFAKQVAIRYKESAYGPIEYFEIWNEPNLEGGWYPASNAESYAELLKLSYTAIKEGNPNARVISGGLAMAVTKDNNISPVDFINSLYEAGAKGYFDAIALHPYTYPAAPNSEVEWNGWKSIDSVREIMVKNGDSDKKIWITEYGAPTYGPGSKFEIITEGVFNYGSDYMSEEAQEEMFRQAIEFYNKKEFLGAFFPFNLFDKKISTTEKLNTEYYFGLIHDNGTKKPAYWVIKQALNTTSPAVSVSYIPKYDNRLRQSSPTSVLSTTTYLDVGKSTSCSRDLMFFDLSAYKTTDIISKATLSLYWYYPAGATHTSDTVVEVYRPVEWDPKYVSWNSRASGTLWSIAGGNWYDKNAVSQGTTPYASVTFSAGTVPDNKYHEFDVTQLVKEYVSGKYKNTGFFIKAKTESGNYIAFYSSEYSNAVMRPKLTITPSSGSTSIDYAPVANAGADKTATVGSAVSFDASASTDDKGIASYSWDFDVSNGINADATTKTTSKTYTIAGTYTVTLTVTDTAGQKSTDTLKVVVSNTPSSVSYIPTYDNRLRQSSPTTVLSTTTYLDVGRSTSSSRDVLLFDLSAYKTTDTISKATLSLYWYYPAAATRTSDTVVEVYRPVEWDPKYVTWNNRASGTPWSNAGGNWFDKNGVSQGTTPYASLTFAGSKAPDNKYYEFDVTQLVKEYVSGKYKNTGFFLKAKTESGNYIAFYSSEVSNDAQKPKLTITR</sequence>
<dbReference type="HOGENOM" id="CLU_335451_0_0_2"/>
<dbReference type="Pfam" id="PF18911">
    <property type="entry name" value="PKD_4"/>
    <property type="match status" value="1"/>
</dbReference>
<dbReference type="GO" id="GO:0045493">
    <property type="term" value="P:xylan catabolic process"/>
    <property type="evidence" value="ECO:0007669"/>
    <property type="project" value="UniProtKB-KW"/>
</dbReference>
<keyword evidence="6" id="KW-1185">Reference proteome</keyword>
<dbReference type="Gene3D" id="2.60.40.10">
    <property type="entry name" value="Immunoglobulins"/>
    <property type="match status" value="1"/>
</dbReference>
<evidence type="ECO:0000256" key="3">
    <source>
        <dbReference type="ARBA" id="ARBA00023295"/>
    </source>
</evidence>
<dbReference type="InterPro" id="IPR010671">
    <property type="entry name" value="Disaggr-rel_dom"/>
</dbReference>
<dbReference type="InterPro" id="IPR051923">
    <property type="entry name" value="Glycosyl_Hydrolase_39"/>
</dbReference>
<dbReference type="Gene3D" id="3.20.20.80">
    <property type="entry name" value="Glycosidases"/>
    <property type="match status" value="1"/>
</dbReference>
<keyword evidence="5" id="KW-0858">Xylan degradation</keyword>
<dbReference type="InterPro" id="IPR035986">
    <property type="entry name" value="PKD_dom_sf"/>
</dbReference>
<keyword evidence="3 5" id="KW-0326">Glycosidase</keyword>
<dbReference type="Pfam" id="PF01229">
    <property type="entry name" value="Glyco_hydro_39"/>
    <property type="match status" value="1"/>
</dbReference>
<dbReference type="SUPFAM" id="SSF49299">
    <property type="entry name" value="PKD domain"/>
    <property type="match status" value="1"/>
</dbReference>
<evidence type="ECO:0000259" key="4">
    <source>
        <dbReference type="PROSITE" id="PS50093"/>
    </source>
</evidence>
<dbReference type="AlphaFoldDB" id="L0L2U2"/>
<evidence type="ECO:0000313" key="5">
    <source>
        <dbReference type="EMBL" id="AGB50733.1"/>
    </source>
</evidence>
<dbReference type="RefSeq" id="WP_015313865.1">
    <property type="nucleotide sequence ID" value="NC_019972.1"/>
</dbReference>
<feature type="domain" description="PKD" evidence="4">
    <location>
        <begin position="572"/>
        <end position="663"/>
    </location>
</feature>
<dbReference type="KEGG" id="mhz:Metho_2596"/>
<geneLocation type="plasmid" evidence="5 6">
    <name>pMETHO01</name>
</geneLocation>
<evidence type="ECO:0000256" key="1">
    <source>
        <dbReference type="ARBA" id="ARBA00008875"/>
    </source>
</evidence>
<keyword evidence="5" id="KW-0614">Plasmid</keyword>
<dbReference type="InterPro" id="IPR049166">
    <property type="entry name" value="GH39_cat"/>
</dbReference>
<keyword evidence="2 5" id="KW-0378">Hydrolase</keyword>
<dbReference type="SMART" id="SM00089">
    <property type="entry name" value="PKD"/>
    <property type="match status" value="1"/>
</dbReference>
<organism evidence="5 6">
    <name type="scientific">Methanomethylovorans hollandica (strain DSM 15978 / NBRC 107637 / DMS1)</name>
    <dbReference type="NCBI Taxonomy" id="867904"/>
    <lineage>
        <taxon>Archaea</taxon>
        <taxon>Methanobacteriati</taxon>
        <taxon>Methanobacteriota</taxon>
        <taxon>Stenosarchaea group</taxon>
        <taxon>Methanomicrobia</taxon>
        <taxon>Methanosarcinales</taxon>
        <taxon>Methanosarcinaceae</taxon>
        <taxon>Methanomethylovorans</taxon>
    </lineage>
</organism>
<reference evidence="6" key="1">
    <citation type="submission" date="2012-02" db="EMBL/GenBank/DDBJ databases">
        <title>Complete sequence of plasmid of Methanomethylovorans hollandica DSM 15978.</title>
        <authorList>
            <person name="Lucas S."/>
            <person name="Copeland A."/>
            <person name="Lapidus A."/>
            <person name="Glavina del Rio T."/>
            <person name="Dalin E."/>
            <person name="Tice H."/>
            <person name="Bruce D."/>
            <person name="Goodwin L."/>
            <person name="Pitluck S."/>
            <person name="Peters L."/>
            <person name="Mikhailova N."/>
            <person name="Held B."/>
            <person name="Kyrpides N."/>
            <person name="Mavromatis K."/>
            <person name="Ivanova N."/>
            <person name="Brettin T."/>
            <person name="Detter J.C."/>
            <person name="Han C."/>
            <person name="Larimer F."/>
            <person name="Land M."/>
            <person name="Hauser L."/>
            <person name="Markowitz V."/>
            <person name="Cheng J.-F."/>
            <person name="Hugenholtz P."/>
            <person name="Woyke T."/>
            <person name="Wu D."/>
            <person name="Spring S."/>
            <person name="Schroeder M."/>
            <person name="Brambilla E."/>
            <person name="Klenk H.-P."/>
            <person name="Eisen J.A."/>
        </authorList>
    </citation>
    <scope>NUCLEOTIDE SEQUENCE [LARGE SCALE GENOMIC DNA]</scope>
    <source>
        <strain evidence="6">DSM 15978 / NBRC 107637 / DMS1</strain>
        <plasmid evidence="6">Plasmid pMETHO01</plasmid>
    </source>
</reference>
<dbReference type="EMBL" id="CP003363">
    <property type="protein sequence ID" value="AGB50733.1"/>
    <property type="molecule type" value="Genomic_DNA"/>
</dbReference>
<dbReference type="Pfam" id="PF06848">
    <property type="entry name" value="Disaggr_repeat"/>
    <property type="match status" value="2"/>
</dbReference>
<dbReference type="SUPFAM" id="SSF51445">
    <property type="entry name" value="(Trans)glycosidases"/>
    <property type="match status" value="1"/>
</dbReference>
<gene>
    <name evidence="5" type="ordered locus">Metho_2596</name>
</gene>
<dbReference type="PROSITE" id="PS50093">
    <property type="entry name" value="PKD"/>
    <property type="match status" value="1"/>
</dbReference>
<dbReference type="InterPro" id="IPR017853">
    <property type="entry name" value="GH"/>
</dbReference>
<dbReference type="GO" id="GO:0004553">
    <property type="term" value="F:hydrolase activity, hydrolyzing O-glycosyl compounds"/>
    <property type="evidence" value="ECO:0007669"/>
    <property type="project" value="TreeGrafter"/>
</dbReference>
<name>L0L2U2_METHD</name>
<dbReference type="InterPro" id="IPR000601">
    <property type="entry name" value="PKD_dom"/>
</dbReference>
<dbReference type="CDD" id="cd00146">
    <property type="entry name" value="PKD"/>
    <property type="match status" value="1"/>
</dbReference>
<dbReference type="NCBIfam" id="NF033679">
    <property type="entry name" value="DNRLRE_dom"/>
    <property type="match status" value="2"/>
</dbReference>
<comment type="similarity">
    <text evidence="1">Belongs to the glycosyl hydrolase 39 family.</text>
</comment>
<keyword evidence="5" id="KW-0624">Polysaccharide degradation</keyword>
<dbReference type="InterPro" id="IPR013783">
    <property type="entry name" value="Ig-like_fold"/>
</dbReference>
<dbReference type="Proteomes" id="UP000010866">
    <property type="component" value="Plasmid pMETHO01"/>
</dbReference>
<evidence type="ECO:0000313" key="6">
    <source>
        <dbReference type="Proteomes" id="UP000010866"/>
    </source>
</evidence>
<dbReference type="PANTHER" id="PTHR12631">
    <property type="entry name" value="ALPHA-L-IDURONIDASE"/>
    <property type="match status" value="1"/>
</dbReference>
<evidence type="ECO:0000256" key="2">
    <source>
        <dbReference type="ARBA" id="ARBA00022801"/>
    </source>
</evidence>
<proteinExistence type="inferred from homology"/>
<dbReference type="PANTHER" id="PTHR12631:SF10">
    <property type="entry name" value="BETA-XYLOSIDASE-LIKE PROTEIN-RELATED"/>
    <property type="match status" value="1"/>
</dbReference>
<accession>L0L2U2</accession>
<protein>
    <submittedName>
        <fullName evidence="5">Beta-1,4-xylanase</fullName>
    </submittedName>
</protein>